<dbReference type="EMBL" id="BMEY01000006">
    <property type="protein sequence ID" value="GGA72070.1"/>
    <property type="molecule type" value="Genomic_DNA"/>
</dbReference>
<comment type="caution">
    <text evidence="1">The sequence shown here is derived from an EMBL/GenBank/DDBJ whole genome shotgun (WGS) entry which is preliminary data.</text>
</comment>
<name>A0A916W744_9BACI</name>
<sequence>MNTYIILIVSSLLCIMLYKRYFPVLGIPCKKSGHDKTSTVVLDIRDYNIDVNQSQNRSDMRIPYAYLKRFIQEIPHQKIHVIANDRLELNLGLRYLRSKGYQVASYQLSNCPCREKE</sequence>
<dbReference type="AlphaFoldDB" id="A0A916W744"/>
<reference evidence="1" key="2">
    <citation type="submission" date="2020-09" db="EMBL/GenBank/DDBJ databases">
        <authorList>
            <person name="Sun Q."/>
            <person name="Zhou Y."/>
        </authorList>
    </citation>
    <scope>NUCLEOTIDE SEQUENCE</scope>
    <source>
        <strain evidence="1">CGMCC 1.12408</strain>
    </source>
</reference>
<dbReference type="Proteomes" id="UP000613512">
    <property type="component" value="Unassembled WGS sequence"/>
</dbReference>
<proteinExistence type="predicted"/>
<reference evidence="1" key="1">
    <citation type="journal article" date="2014" name="Int. J. Syst. Evol. Microbiol.">
        <title>Complete genome sequence of Corynebacterium casei LMG S-19264T (=DSM 44701T), isolated from a smear-ripened cheese.</title>
        <authorList>
            <consortium name="US DOE Joint Genome Institute (JGI-PGF)"/>
            <person name="Walter F."/>
            <person name="Albersmeier A."/>
            <person name="Kalinowski J."/>
            <person name="Ruckert C."/>
        </authorList>
    </citation>
    <scope>NUCLEOTIDE SEQUENCE</scope>
    <source>
        <strain evidence="1">CGMCC 1.12408</strain>
    </source>
</reference>
<accession>A0A916W744</accession>
<organism evidence="1 2">
    <name type="scientific">Ornithinibacillus halotolerans</name>
    <dbReference type="NCBI Taxonomy" id="1274357"/>
    <lineage>
        <taxon>Bacteria</taxon>
        <taxon>Bacillati</taxon>
        <taxon>Bacillota</taxon>
        <taxon>Bacilli</taxon>
        <taxon>Bacillales</taxon>
        <taxon>Bacillaceae</taxon>
        <taxon>Ornithinibacillus</taxon>
    </lineage>
</organism>
<evidence type="ECO:0000313" key="1">
    <source>
        <dbReference type="EMBL" id="GGA72070.1"/>
    </source>
</evidence>
<keyword evidence="2" id="KW-1185">Reference proteome</keyword>
<evidence type="ECO:0008006" key="3">
    <source>
        <dbReference type="Google" id="ProtNLM"/>
    </source>
</evidence>
<gene>
    <name evidence="1" type="ORF">GCM10008025_14860</name>
</gene>
<evidence type="ECO:0000313" key="2">
    <source>
        <dbReference type="Proteomes" id="UP000613512"/>
    </source>
</evidence>
<protein>
    <recommendedName>
        <fullName evidence="3">Sulfurtransferase</fullName>
    </recommendedName>
</protein>